<gene>
    <name evidence="2" type="ORF">LV89_04336</name>
</gene>
<dbReference type="InterPro" id="IPR013114">
    <property type="entry name" value="FabA_FabZ"/>
</dbReference>
<sequence length="163" mass="17885">MNPLLNNYQIQQLLPHRYPIQLVDQVIEFEENKEIIALKAIGIGEPALRGHFPNFPIMPGVLLVEALGQTCALLLELTRRQWKVGDDFNVSDEQSLGVLGGVKVKMLKPVLPGTLVKLKATLDWSKGPASSLNVVAYDAINEKKIFVRGSILVAMAPKSSLSS</sequence>
<keyword evidence="3" id="KW-1185">Reference proteome</keyword>
<dbReference type="OrthoDB" id="9772788at2"/>
<dbReference type="Proteomes" id="UP000245489">
    <property type="component" value="Unassembled WGS sequence"/>
</dbReference>
<proteinExistence type="predicted"/>
<dbReference type="EMBL" id="QGGO01000034">
    <property type="protein sequence ID" value="PWK17620.1"/>
    <property type="molecule type" value="Genomic_DNA"/>
</dbReference>
<organism evidence="2 3">
    <name type="scientific">Arcicella aurantiaca</name>
    <dbReference type="NCBI Taxonomy" id="591202"/>
    <lineage>
        <taxon>Bacteria</taxon>
        <taxon>Pseudomonadati</taxon>
        <taxon>Bacteroidota</taxon>
        <taxon>Cytophagia</taxon>
        <taxon>Cytophagales</taxon>
        <taxon>Flectobacillaceae</taxon>
        <taxon>Arcicella</taxon>
    </lineage>
</organism>
<dbReference type="RefSeq" id="WP_109744994.1">
    <property type="nucleotide sequence ID" value="NZ_QGGO01000034.1"/>
</dbReference>
<evidence type="ECO:0000313" key="2">
    <source>
        <dbReference type="EMBL" id="PWK17620.1"/>
    </source>
</evidence>
<dbReference type="Gene3D" id="3.10.129.10">
    <property type="entry name" value="Hotdog Thioesterase"/>
    <property type="match status" value="1"/>
</dbReference>
<comment type="caution">
    <text evidence="2">The sequence shown here is derived from an EMBL/GenBank/DDBJ whole genome shotgun (WGS) entry which is preliminary data.</text>
</comment>
<dbReference type="AlphaFoldDB" id="A0A316E401"/>
<dbReference type="InterPro" id="IPR029069">
    <property type="entry name" value="HotDog_dom_sf"/>
</dbReference>
<dbReference type="PANTHER" id="PTHR30272">
    <property type="entry name" value="3-HYDROXYACYL-[ACYL-CARRIER-PROTEIN] DEHYDRATASE"/>
    <property type="match status" value="1"/>
</dbReference>
<evidence type="ECO:0000256" key="1">
    <source>
        <dbReference type="ARBA" id="ARBA00023239"/>
    </source>
</evidence>
<dbReference type="SUPFAM" id="SSF54637">
    <property type="entry name" value="Thioesterase/thiol ester dehydrase-isomerase"/>
    <property type="match status" value="1"/>
</dbReference>
<protein>
    <submittedName>
        <fullName evidence="2">3-hydroxyacyl-[acyl-carrier-protein] dehydratase</fullName>
    </submittedName>
</protein>
<reference evidence="2 3" key="1">
    <citation type="submission" date="2018-05" db="EMBL/GenBank/DDBJ databases">
        <title>Genomic Encyclopedia of Archaeal and Bacterial Type Strains, Phase II (KMG-II): from individual species to whole genera.</title>
        <authorList>
            <person name="Goeker M."/>
        </authorList>
    </citation>
    <scope>NUCLEOTIDE SEQUENCE [LARGE SCALE GENOMIC DNA]</scope>
    <source>
        <strain evidence="2 3">DSM 22214</strain>
    </source>
</reference>
<keyword evidence="1" id="KW-0456">Lyase</keyword>
<name>A0A316E401_9BACT</name>
<accession>A0A316E401</accession>
<evidence type="ECO:0000313" key="3">
    <source>
        <dbReference type="Proteomes" id="UP000245489"/>
    </source>
</evidence>
<dbReference type="CDD" id="cd01288">
    <property type="entry name" value="FabZ"/>
    <property type="match status" value="1"/>
</dbReference>
<dbReference type="PANTHER" id="PTHR30272:SF1">
    <property type="entry name" value="3-HYDROXYACYL-[ACYL-CARRIER-PROTEIN] DEHYDRATASE"/>
    <property type="match status" value="1"/>
</dbReference>
<dbReference type="GO" id="GO:0016829">
    <property type="term" value="F:lyase activity"/>
    <property type="evidence" value="ECO:0007669"/>
    <property type="project" value="UniProtKB-KW"/>
</dbReference>
<dbReference type="Pfam" id="PF07977">
    <property type="entry name" value="FabA"/>
    <property type="match status" value="1"/>
</dbReference>